<dbReference type="PANTHER" id="PTHR10584">
    <property type="entry name" value="SUGAR KINASE"/>
    <property type="match status" value="1"/>
</dbReference>
<evidence type="ECO:0000259" key="3">
    <source>
        <dbReference type="Pfam" id="PF00294"/>
    </source>
</evidence>
<dbReference type="PANTHER" id="PTHR10584:SF166">
    <property type="entry name" value="RIBOKINASE"/>
    <property type="match status" value="1"/>
</dbReference>
<dbReference type="InterPro" id="IPR011611">
    <property type="entry name" value="PfkB_dom"/>
</dbReference>
<sequence length="221" mass="23766">MSFLSSSGSSTGTAIIQVAPSGENCIILNHGANYENTKEEIDEAFKSFGTGDILLLQNEINLLPYLIEKAAEKGMEIALNPSPIDENLMKMDLSAVRYLILNEIEGEAITGRKEPKEICRTLLECYPNMKVVLTMGGDGALYMDKDSAFRQSIFEVKAVDTTGAGDTFTGYFLAFISEGKTVPEALKAASKAAAIAVSRNGAAASIPEREEVLAAEILEKT</sequence>
<dbReference type="Pfam" id="PF00294">
    <property type="entry name" value="PfkB"/>
    <property type="match status" value="1"/>
</dbReference>
<feature type="domain" description="Carbohydrate kinase PfkB" evidence="3">
    <location>
        <begin position="8"/>
        <end position="208"/>
    </location>
</feature>
<dbReference type="GO" id="GO:0006796">
    <property type="term" value="P:phosphate-containing compound metabolic process"/>
    <property type="evidence" value="ECO:0007669"/>
    <property type="project" value="UniProtKB-ARBA"/>
</dbReference>
<evidence type="ECO:0000313" key="4">
    <source>
        <dbReference type="EMBL" id="EJX03811.1"/>
    </source>
</evidence>
<dbReference type="Gene3D" id="3.40.1190.20">
    <property type="match status" value="1"/>
</dbReference>
<reference evidence="4" key="1">
    <citation type="journal article" date="2012" name="PLoS ONE">
        <title>Gene sets for utilization of primary and secondary nutrition supplies in the distal gut of endangered iberian lynx.</title>
        <authorList>
            <person name="Alcaide M."/>
            <person name="Messina E."/>
            <person name="Richter M."/>
            <person name="Bargiela R."/>
            <person name="Peplies J."/>
            <person name="Huws S.A."/>
            <person name="Newbold C.J."/>
            <person name="Golyshin P.N."/>
            <person name="Simon M.A."/>
            <person name="Lopez G."/>
            <person name="Yakimov M.M."/>
            <person name="Ferrer M."/>
        </authorList>
    </citation>
    <scope>NUCLEOTIDE SEQUENCE</scope>
</reference>
<protein>
    <submittedName>
        <fullName evidence="4">Sugar kinase, ribokinase family</fullName>
    </submittedName>
</protein>
<keyword evidence="2 4" id="KW-0418">Kinase</keyword>
<gene>
    <name evidence="4" type="ORF">EVA_08084</name>
</gene>
<keyword evidence="1" id="KW-0808">Transferase</keyword>
<evidence type="ECO:0000256" key="2">
    <source>
        <dbReference type="ARBA" id="ARBA00022777"/>
    </source>
</evidence>
<dbReference type="InterPro" id="IPR002139">
    <property type="entry name" value="Ribo/fructo_kinase"/>
</dbReference>
<dbReference type="SUPFAM" id="SSF53613">
    <property type="entry name" value="Ribokinase-like"/>
    <property type="match status" value="1"/>
</dbReference>
<evidence type="ECO:0000256" key="1">
    <source>
        <dbReference type="ARBA" id="ARBA00022679"/>
    </source>
</evidence>
<dbReference type="InterPro" id="IPR029056">
    <property type="entry name" value="Ribokinase-like"/>
</dbReference>
<dbReference type="GO" id="GO:0016301">
    <property type="term" value="F:kinase activity"/>
    <property type="evidence" value="ECO:0007669"/>
    <property type="project" value="UniProtKB-KW"/>
</dbReference>
<organism evidence="4">
    <name type="scientific">gut metagenome</name>
    <dbReference type="NCBI Taxonomy" id="749906"/>
    <lineage>
        <taxon>unclassified sequences</taxon>
        <taxon>metagenomes</taxon>
        <taxon>organismal metagenomes</taxon>
    </lineage>
</organism>
<dbReference type="AlphaFoldDB" id="J9CUB1"/>
<proteinExistence type="predicted"/>
<accession>J9CUB1</accession>
<name>J9CUB1_9ZZZZ</name>
<dbReference type="EMBL" id="AMCI01002025">
    <property type="protein sequence ID" value="EJX03811.1"/>
    <property type="molecule type" value="Genomic_DNA"/>
</dbReference>
<comment type="caution">
    <text evidence="4">The sequence shown here is derived from an EMBL/GenBank/DDBJ whole genome shotgun (WGS) entry which is preliminary data.</text>
</comment>
<dbReference type="PRINTS" id="PR00990">
    <property type="entry name" value="RIBOKINASE"/>
</dbReference>